<name>A0A941E357_9BURK</name>
<gene>
    <name evidence="3" type="ORF">KDM90_09030</name>
</gene>
<dbReference type="InterPro" id="IPR005479">
    <property type="entry name" value="CPAse_ATP-bd"/>
</dbReference>
<protein>
    <recommendedName>
        <fullName evidence="2">ATP-grasp domain-containing protein</fullName>
    </recommendedName>
</protein>
<proteinExistence type="predicted"/>
<dbReference type="PANTHER" id="PTHR21621:SF0">
    <property type="entry name" value="BETA-CITRYLGLUTAMATE SYNTHASE B-RELATED"/>
    <property type="match status" value="1"/>
</dbReference>
<dbReference type="Proteomes" id="UP000678545">
    <property type="component" value="Unassembled WGS sequence"/>
</dbReference>
<dbReference type="GO" id="GO:0016879">
    <property type="term" value="F:ligase activity, forming carbon-nitrogen bonds"/>
    <property type="evidence" value="ECO:0007669"/>
    <property type="project" value="TreeGrafter"/>
</dbReference>
<reference evidence="3" key="1">
    <citation type="submission" date="2021-04" db="EMBL/GenBank/DDBJ databases">
        <title>novel species isolated from subtropical streams in China.</title>
        <authorList>
            <person name="Lu H."/>
        </authorList>
    </citation>
    <scope>NUCLEOTIDE SEQUENCE</scope>
    <source>
        <strain evidence="3">FT137W</strain>
    </source>
</reference>
<feature type="domain" description="ATP-grasp" evidence="2">
    <location>
        <begin position="221"/>
        <end position="477"/>
    </location>
</feature>
<dbReference type="GO" id="GO:0046872">
    <property type="term" value="F:metal ion binding"/>
    <property type="evidence" value="ECO:0007669"/>
    <property type="project" value="InterPro"/>
</dbReference>
<accession>A0A941E357</accession>
<dbReference type="RefSeq" id="WP_212675272.1">
    <property type="nucleotide sequence ID" value="NZ_JAGSPJ010000003.1"/>
</dbReference>
<dbReference type="GO" id="GO:0005524">
    <property type="term" value="F:ATP binding"/>
    <property type="evidence" value="ECO:0007669"/>
    <property type="project" value="UniProtKB-UniRule"/>
</dbReference>
<evidence type="ECO:0000313" key="4">
    <source>
        <dbReference type="Proteomes" id="UP000678545"/>
    </source>
</evidence>
<evidence type="ECO:0000259" key="2">
    <source>
        <dbReference type="PROSITE" id="PS50975"/>
    </source>
</evidence>
<keyword evidence="1" id="KW-0067">ATP-binding</keyword>
<organism evidence="3 4">
    <name type="scientific">Undibacterium fentianense</name>
    <dbReference type="NCBI Taxonomy" id="2828728"/>
    <lineage>
        <taxon>Bacteria</taxon>
        <taxon>Pseudomonadati</taxon>
        <taxon>Pseudomonadota</taxon>
        <taxon>Betaproteobacteria</taxon>
        <taxon>Burkholderiales</taxon>
        <taxon>Oxalobacteraceae</taxon>
        <taxon>Undibacterium</taxon>
    </lineage>
</organism>
<dbReference type="InterPro" id="IPR013651">
    <property type="entry name" value="ATP-grasp_RimK-type"/>
</dbReference>
<dbReference type="PANTHER" id="PTHR21621">
    <property type="entry name" value="RIBOSOMAL PROTEIN S6 MODIFICATION PROTEIN"/>
    <property type="match status" value="1"/>
</dbReference>
<evidence type="ECO:0000256" key="1">
    <source>
        <dbReference type="PROSITE-ProRule" id="PRU00409"/>
    </source>
</evidence>
<dbReference type="GO" id="GO:0005737">
    <property type="term" value="C:cytoplasm"/>
    <property type="evidence" value="ECO:0007669"/>
    <property type="project" value="TreeGrafter"/>
</dbReference>
<evidence type="ECO:0000313" key="3">
    <source>
        <dbReference type="EMBL" id="MBR7800141.1"/>
    </source>
</evidence>
<comment type="caution">
    <text evidence="3">The sequence shown here is derived from an EMBL/GenBank/DDBJ whole genome shotgun (WGS) entry which is preliminary data.</text>
</comment>
<dbReference type="Gene3D" id="3.30.470.20">
    <property type="entry name" value="ATP-grasp fold, B domain"/>
    <property type="match status" value="2"/>
</dbReference>
<dbReference type="PROSITE" id="PS00866">
    <property type="entry name" value="CPSASE_1"/>
    <property type="match status" value="1"/>
</dbReference>
<dbReference type="InterPro" id="IPR011761">
    <property type="entry name" value="ATP-grasp"/>
</dbReference>
<keyword evidence="4" id="KW-1185">Reference proteome</keyword>
<dbReference type="EMBL" id="JAGSPJ010000003">
    <property type="protein sequence ID" value="MBR7800141.1"/>
    <property type="molecule type" value="Genomic_DNA"/>
</dbReference>
<dbReference type="AlphaFoldDB" id="A0A941E357"/>
<dbReference type="PROSITE" id="PS50975">
    <property type="entry name" value="ATP_GRASP"/>
    <property type="match status" value="1"/>
</dbReference>
<sequence length="646" mass="70994">MSNQMVIAQDWRTILGNAFGFNQSVLTGTLVLPQETLAHARLLHEVLVAIFATPQFNPVMPTSNLELSHFILLSCREIQKRARLSVFETGRVIQIKHDVAGIHAQLALPFSHASSAFNALRWVVEVMNMLGRKPKRSPTLIGKLQNSLKKLVEDLKPFSNSGVNIGRMIPVAMELGIPVRHIENQIFLLGVGKNGRIFNSTITESTTSHGVQFAKSKVSTAHLLRLAGLPAVMHELVNSADQAVMVANKFGYPVVIKPADKDGGEGVYAGLKNEQEVLQSFELSHQISNRILLEKFVDGQDYRITVANGKVIKAIVRKPGGVVGDGQHTIAELIQLASQQEQAVIRARERGKQLLSLDDEALGILTEHRLTPATVLAPDQQLALRKRANISTGGTTENVINMMHPDNVELAIRAAQVLRLDLAGIDLLMPDIRVSWMESSGAICEVNAQPQISTEYVPTIYHELLLDSVPCQGRIPLVLLVYRETPLVTVERLSGLIADYFAQIGLKTFHTDQTGSFLNARRLSQALPHHMQYAKALQVNQSVDAAVLMVSEQDLLVHGLPFVYCDLLYWVDSLDITQSSALSDLLTMTIPHIRGALCVDQPDLIPSLSTVPIDGLRVCALPKTDLAQDTYQQALVGVLQCHVKIN</sequence>
<dbReference type="Pfam" id="PF08443">
    <property type="entry name" value="RimK"/>
    <property type="match status" value="1"/>
</dbReference>
<keyword evidence="1" id="KW-0547">Nucleotide-binding</keyword>
<dbReference type="Pfam" id="PF02786">
    <property type="entry name" value="CPSase_L_D2"/>
    <property type="match status" value="1"/>
</dbReference>
<dbReference type="SUPFAM" id="SSF56059">
    <property type="entry name" value="Glutathione synthetase ATP-binding domain-like"/>
    <property type="match status" value="1"/>
</dbReference>